<organism evidence="5 6">
    <name type="scientific">Plenodomus tracheiphilus IPT5</name>
    <dbReference type="NCBI Taxonomy" id="1408161"/>
    <lineage>
        <taxon>Eukaryota</taxon>
        <taxon>Fungi</taxon>
        <taxon>Dikarya</taxon>
        <taxon>Ascomycota</taxon>
        <taxon>Pezizomycotina</taxon>
        <taxon>Dothideomycetes</taxon>
        <taxon>Pleosporomycetidae</taxon>
        <taxon>Pleosporales</taxon>
        <taxon>Pleosporineae</taxon>
        <taxon>Leptosphaeriaceae</taxon>
        <taxon>Plenodomus</taxon>
    </lineage>
</organism>
<protein>
    <submittedName>
        <fullName evidence="5">Alpha/beta-hydrolase</fullName>
    </submittedName>
</protein>
<reference evidence="5" key="1">
    <citation type="submission" date="2020-01" db="EMBL/GenBank/DDBJ databases">
        <authorList>
            <consortium name="DOE Joint Genome Institute"/>
            <person name="Haridas S."/>
            <person name="Albert R."/>
            <person name="Binder M."/>
            <person name="Bloem J."/>
            <person name="Labutti K."/>
            <person name="Salamov A."/>
            <person name="Andreopoulos B."/>
            <person name="Baker S.E."/>
            <person name="Barry K."/>
            <person name="Bills G."/>
            <person name="Bluhm B.H."/>
            <person name="Cannon C."/>
            <person name="Castanera R."/>
            <person name="Culley D.E."/>
            <person name="Daum C."/>
            <person name="Ezra D."/>
            <person name="Gonzalez J.B."/>
            <person name="Henrissat B."/>
            <person name="Kuo A."/>
            <person name="Liang C."/>
            <person name="Lipzen A."/>
            <person name="Lutzoni F."/>
            <person name="Magnuson J."/>
            <person name="Mondo S."/>
            <person name="Nolan M."/>
            <person name="Ohm R."/>
            <person name="Pangilinan J."/>
            <person name="Park H.-J."/>
            <person name="Ramirez L."/>
            <person name="Alfaro M."/>
            <person name="Sun H."/>
            <person name="Tritt A."/>
            <person name="Yoshinaga Y."/>
            <person name="Zwiers L.-H."/>
            <person name="Turgeon B.G."/>
            <person name="Goodwin S.B."/>
            <person name="Spatafora J.W."/>
            <person name="Crous P.W."/>
            <person name="Grigoriev I.V."/>
        </authorList>
    </citation>
    <scope>NUCLEOTIDE SEQUENCE</scope>
    <source>
        <strain evidence="5">IPT5</strain>
    </source>
</reference>
<feature type="region of interest" description="Disordered" evidence="3">
    <location>
        <begin position="557"/>
        <end position="583"/>
    </location>
</feature>
<dbReference type="PANTHER" id="PTHR48081:SF19">
    <property type="entry name" value="AB HYDROLASE SUPERFAMILY PROTEIN C4A8.06C"/>
    <property type="match status" value="1"/>
</dbReference>
<feature type="compositionally biased region" description="Polar residues" evidence="3">
    <location>
        <begin position="766"/>
        <end position="784"/>
    </location>
</feature>
<dbReference type="InterPro" id="IPR036291">
    <property type="entry name" value="NAD(P)-bd_dom_sf"/>
</dbReference>
<feature type="region of interest" description="Disordered" evidence="3">
    <location>
        <begin position="302"/>
        <end position="354"/>
    </location>
</feature>
<feature type="compositionally biased region" description="Basic and acidic residues" evidence="3">
    <location>
        <begin position="567"/>
        <end position="578"/>
    </location>
</feature>
<dbReference type="InterPro" id="IPR029058">
    <property type="entry name" value="AB_hydrolase_fold"/>
</dbReference>
<dbReference type="Gene3D" id="3.40.50.720">
    <property type="entry name" value="NAD(P)-binding Rossmann-like Domain"/>
    <property type="match status" value="1"/>
</dbReference>
<dbReference type="EMBL" id="MU006325">
    <property type="protein sequence ID" value="KAF2847523.1"/>
    <property type="molecule type" value="Genomic_DNA"/>
</dbReference>
<keyword evidence="2" id="KW-0521">NADP</keyword>
<evidence type="ECO:0000313" key="5">
    <source>
        <dbReference type="EMBL" id="KAF2847523.1"/>
    </source>
</evidence>
<accession>A0A6A7AWP3</accession>
<dbReference type="GO" id="GO:0016787">
    <property type="term" value="F:hydrolase activity"/>
    <property type="evidence" value="ECO:0007669"/>
    <property type="project" value="UniProtKB-KW"/>
</dbReference>
<dbReference type="Proteomes" id="UP000799423">
    <property type="component" value="Unassembled WGS sequence"/>
</dbReference>
<dbReference type="Pfam" id="PF00106">
    <property type="entry name" value="adh_short"/>
    <property type="match status" value="1"/>
</dbReference>
<proteinExistence type="predicted"/>
<feature type="compositionally biased region" description="Low complexity" evidence="3">
    <location>
        <begin position="531"/>
        <end position="547"/>
    </location>
</feature>
<dbReference type="Gene3D" id="3.40.50.1820">
    <property type="entry name" value="alpha/beta hydrolase"/>
    <property type="match status" value="2"/>
</dbReference>
<name>A0A6A7AWP3_9PLEO</name>
<feature type="region of interest" description="Disordered" evidence="3">
    <location>
        <begin position="530"/>
        <end position="549"/>
    </location>
</feature>
<dbReference type="PRINTS" id="PR00081">
    <property type="entry name" value="GDHRDH"/>
</dbReference>
<evidence type="ECO:0000256" key="1">
    <source>
        <dbReference type="ARBA" id="ARBA00022801"/>
    </source>
</evidence>
<evidence type="ECO:0000256" key="3">
    <source>
        <dbReference type="SAM" id="MobiDB-lite"/>
    </source>
</evidence>
<sequence>MPVTTISVGAAVTPTVIQTYLLHYLKRKDLHQKPTAHISYHEGLELIRRFLHYASFHTVDELQAFTSQWVPVPHWVHVKEVEIPAAQLQRSAQCITAQLGPQGIKAVGGETWWQWRREGTKLKAEWIEMRKDRDARKQLNITKGDRIMLYVHGGAYFFGSVDEHRYQMQRHARKLKARVLAPKYRLAPQFPFPCGLYDCLAAYLYLLEEKHDPSTIILAGDSAGGGMVLSMLVTLRDQGIPLPAGAILISPWVDLTHSFPSLGGDDKLDYIPSHGFIHKPSMSWPPPNADDLLELERYTEGFQDQQLQSSRTSTSKTSKEERAVQKEAKAERVRGYSVRSSDQPDLRDTPGMSTAKQTADVWVSADGKYSVGPKSMLSVQLDDTSRVEINDQIQIYAANHLITHPLVSPALQPTLGGLPPLLIQTGGGELLRDEQIYVAHKAAQPVSYLPPPSNNQTDEEIQSQAGKYRPTNVQLQVWDDLCHVCPTLSFTRPAKHMYRSIAQFGAWALARAQKKSIDILEDDDISFMSTDSSGLSGSEDGESGSSSDDLKRLKAERIEGSGAASAQKKDKMDTRVGRAGDPLPTFERHMIRQRIDRNGYIYPLPPKEELVALNLPIAEVGVPKPGPVSKWMKAQQQCNNKFAKQKIKIQKQRMKDLKKGFEGFPGETPPPTAIAGRRLKGMKAEKAKKKSWGMWMWSGWGSQHDKATIVREEKADNAADQALDLPVSDGIVESKEGIKKRSRHTDFVASRVNRSRSNSRHHPVTDQGQTGASMEDLSNISPPLTGQMGSNFAVSGKGASPLPSSTGDLNDPLAQVPGIIVSDNPHSPATIVPATDGASTRPFKGGIAYPFSLKVEGPAGQDVNASTLTLQSMNITTPPAVDLPQEEKELGNPELVSETMNEQVLKERPGVQRFVTAAAFSVPADGAVTAVETTGRPPVERFETAQEDLATLAAVDEKKRQLDPTGHFQTLPTPPKKTPTKMSVFRPSARALITGGSSGIGLAVAKLCLTHSMHVTLADSNQSTLDLASKTLSGSLTCIKTDVSSRAAWSSLHSQVGDVDFLMLNAGTMRKGTWGDAEYFNTILETNLGGVVNGLNEYVPGFLEGGEKESGEGKQRAIVITGSKQGITNPPGNAAYNASKAAVKTLAEHLSFDLRESGVGVHLLVPGWCFTGLSGNTPGSDNAKPDGAWSPDQVAEYMYKKMMEDKFYIICPDNDVTAEMDKKRMLWSVGDIVNERPPLTRWRPEFKTEAEEWMAKQKV</sequence>
<dbReference type="PANTHER" id="PTHR48081">
    <property type="entry name" value="AB HYDROLASE SUPERFAMILY PROTEIN C4A8.06C"/>
    <property type="match status" value="1"/>
</dbReference>
<keyword evidence="6" id="KW-1185">Reference proteome</keyword>
<keyword evidence="1 5" id="KW-0378">Hydrolase</keyword>
<dbReference type="Pfam" id="PF07859">
    <property type="entry name" value="Abhydrolase_3"/>
    <property type="match status" value="2"/>
</dbReference>
<feature type="compositionally biased region" description="Basic and acidic residues" evidence="3">
    <location>
        <begin position="317"/>
        <end position="334"/>
    </location>
</feature>
<gene>
    <name evidence="5" type="ORF">T440DRAFT_501129</name>
</gene>
<dbReference type="OrthoDB" id="2336090at2759"/>
<evidence type="ECO:0000256" key="2">
    <source>
        <dbReference type="ARBA" id="ARBA00022857"/>
    </source>
</evidence>
<evidence type="ECO:0000313" key="6">
    <source>
        <dbReference type="Proteomes" id="UP000799423"/>
    </source>
</evidence>
<feature type="compositionally biased region" description="Basic residues" evidence="3">
    <location>
        <begin position="753"/>
        <end position="762"/>
    </location>
</feature>
<evidence type="ECO:0000259" key="4">
    <source>
        <dbReference type="Pfam" id="PF07859"/>
    </source>
</evidence>
<dbReference type="CDD" id="cd05233">
    <property type="entry name" value="SDR_c"/>
    <property type="match status" value="1"/>
</dbReference>
<dbReference type="SUPFAM" id="SSF53474">
    <property type="entry name" value="alpha/beta-Hydrolases"/>
    <property type="match status" value="1"/>
</dbReference>
<dbReference type="SUPFAM" id="SSF51735">
    <property type="entry name" value="NAD(P)-binding Rossmann-fold domains"/>
    <property type="match status" value="1"/>
</dbReference>
<feature type="region of interest" description="Disordered" evidence="3">
    <location>
        <begin position="447"/>
        <end position="468"/>
    </location>
</feature>
<dbReference type="InterPro" id="IPR050300">
    <property type="entry name" value="GDXG_lipolytic_enzyme"/>
</dbReference>
<feature type="domain" description="Alpha/beta hydrolase fold-3" evidence="4">
    <location>
        <begin position="148"/>
        <end position="259"/>
    </location>
</feature>
<dbReference type="InterPro" id="IPR013094">
    <property type="entry name" value="AB_hydrolase_3"/>
</dbReference>
<dbReference type="PROSITE" id="PS00061">
    <property type="entry name" value="ADH_SHORT"/>
    <property type="match status" value="1"/>
</dbReference>
<dbReference type="AlphaFoldDB" id="A0A6A7AWP3"/>
<feature type="region of interest" description="Disordered" evidence="3">
    <location>
        <begin position="734"/>
        <end position="784"/>
    </location>
</feature>
<dbReference type="InterPro" id="IPR002347">
    <property type="entry name" value="SDR_fam"/>
</dbReference>
<feature type="domain" description="Alpha/beta hydrolase fold-3" evidence="4">
    <location>
        <begin position="393"/>
        <end position="443"/>
    </location>
</feature>
<dbReference type="InterPro" id="IPR020904">
    <property type="entry name" value="Sc_DH/Rdtase_CS"/>
</dbReference>